<keyword evidence="1" id="KW-1133">Transmembrane helix</keyword>
<dbReference type="Proteomes" id="UP000268350">
    <property type="component" value="Unassembled WGS sequence"/>
</dbReference>
<evidence type="ECO:0000313" key="4">
    <source>
        <dbReference type="Proteomes" id="UP000268350"/>
    </source>
</evidence>
<dbReference type="AlphaFoldDB" id="A0A3B0J1H0"/>
<evidence type="ECO:0000256" key="1">
    <source>
        <dbReference type="SAM" id="Phobius"/>
    </source>
</evidence>
<keyword evidence="2" id="KW-0732">Signal</keyword>
<name>A0A3B0J1H0_DROGU</name>
<keyword evidence="4" id="KW-1185">Reference proteome</keyword>
<dbReference type="OMA" id="DIRICAR"/>
<proteinExistence type="predicted"/>
<reference evidence="4" key="1">
    <citation type="submission" date="2018-01" db="EMBL/GenBank/DDBJ databases">
        <authorList>
            <person name="Alioto T."/>
            <person name="Alioto T."/>
        </authorList>
    </citation>
    <scope>NUCLEOTIDE SEQUENCE [LARGE SCALE GENOMIC DNA]</scope>
</reference>
<keyword evidence="1" id="KW-0812">Transmembrane</keyword>
<evidence type="ECO:0008006" key="5">
    <source>
        <dbReference type="Google" id="ProtNLM"/>
    </source>
</evidence>
<keyword evidence="1" id="KW-0472">Membrane</keyword>
<feature type="signal peptide" evidence="2">
    <location>
        <begin position="1"/>
        <end position="22"/>
    </location>
</feature>
<gene>
    <name evidence="3" type="ORF">DGUA_6G002441</name>
</gene>
<accession>A0A3B0J1H0</accession>
<protein>
    <recommendedName>
        <fullName evidence="5">Protein quiver</fullName>
    </recommendedName>
</protein>
<dbReference type="EMBL" id="OUUW01000001">
    <property type="protein sequence ID" value="SPP74755.1"/>
    <property type="molecule type" value="Genomic_DNA"/>
</dbReference>
<feature type="chain" id="PRO_5017268607" description="Protein quiver" evidence="2">
    <location>
        <begin position="23"/>
        <end position="165"/>
    </location>
</feature>
<evidence type="ECO:0000256" key="2">
    <source>
        <dbReference type="SAM" id="SignalP"/>
    </source>
</evidence>
<dbReference type="OrthoDB" id="7854956at2759"/>
<sequence length="165" mass="17659">MLKKFVFAVVLVAFIGVKFASSLTCYSCIDATSCRKPTIQTCTNATANASSLWLSTYHNDVPEVAGSQSFMCTNLTYYTGPQIPPTASIGPNNTVTSQFLGCVHPDIRICARTLTDPVARATWNSHCGVCYTDNCNYYGPAGTFSSSAYTIIASIAVLLLAKVLS</sequence>
<evidence type="ECO:0000313" key="3">
    <source>
        <dbReference type="EMBL" id="SPP74755.1"/>
    </source>
</evidence>
<organism evidence="3 4">
    <name type="scientific">Drosophila guanche</name>
    <name type="common">Fruit fly</name>
    <dbReference type="NCBI Taxonomy" id="7266"/>
    <lineage>
        <taxon>Eukaryota</taxon>
        <taxon>Metazoa</taxon>
        <taxon>Ecdysozoa</taxon>
        <taxon>Arthropoda</taxon>
        <taxon>Hexapoda</taxon>
        <taxon>Insecta</taxon>
        <taxon>Pterygota</taxon>
        <taxon>Neoptera</taxon>
        <taxon>Endopterygota</taxon>
        <taxon>Diptera</taxon>
        <taxon>Brachycera</taxon>
        <taxon>Muscomorpha</taxon>
        <taxon>Ephydroidea</taxon>
        <taxon>Drosophilidae</taxon>
        <taxon>Drosophila</taxon>
        <taxon>Sophophora</taxon>
    </lineage>
</organism>
<feature type="transmembrane region" description="Helical" evidence="1">
    <location>
        <begin position="137"/>
        <end position="161"/>
    </location>
</feature>